<sequence>MDPLALRVAAPANSARPRAGQISTHNFFFLPVNAPAVSGGFFAYKTTVLRSAAIIKESPSGASLAFRNHVTLFLYRPASSRRRIAQMCPPHLLLCLLSSSSLLFSSLTTSLALRLSHHPPPPPLLRRRRRRQEGSSCASTRVATTSPTAMVISAEPPPPPPPDPVADAATAEVTAATSTARQAAFSSFPSLKTWGSHRVLRCAAHVSRGGGAAVAATARRPVEKLREVGEKLLRHHDEVEAAGSESTPTRADADADDAAEEEEAPEATRPRTRRRRRRGTAVPPPASMSPPAERRPPRAARGEQLDRARFSVTLTAEEIDEDIYAVTGARARRRPRRRPRPVQKQLDVSAPLPLSASFMLFPGSWLSEITAETYRVPDDR</sequence>
<dbReference type="InterPro" id="IPR012438">
    <property type="entry name" value="DUF1639"/>
</dbReference>
<feature type="region of interest" description="Disordered" evidence="1">
    <location>
        <begin position="237"/>
        <end position="308"/>
    </location>
</feature>
<proteinExistence type="predicted"/>
<feature type="compositionally biased region" description="Pro residues" evidence="1">
    <location>
        <begin position="155"/>
        <end position="164"/>
    </location>
</feature>
<organism evidence="2 3">
    <name type="scientific">Eleusine coracana subsp. coracana</name>
    <dbReference type="NCBI Taxonomy" id="191504"/>
    <lineage>
        <taxon>Eukaryota</taxon>
        <taxon>Viridiplantae</taxon>
        <taxon>Streptophyta</taxon>
        <taxon>Embryophyta</taxon>
        <taxon>Tracheophyta</taxon>
        <taxon>Spermatophyta</taxon>
        <taxon>Magnoliopsida</taxon>
        <taxon>Liliopsida</taxon>
        <taxon>Poales</taxon>
        <taxon>Poaceae</taxon>
        <taxon>PACMAD clade</taxon>
        <taxon>Chloridoideae</taxon>
        <taxon>Cynodonteae</taxon>
        <taxon>Eleusininae</taxon>
        <taxon>Eleusine</taxon>
    </lineage>
</organism>
<dbReference type="EMBL" id="BQKI01000012">
    <property type="protein sequence ID" value="GJN05912.1"/>
    <property type="molecule type" value="Genomic_DNA"/>
</dbReference>
<name>A0AAV5D5L3_ELECO</name>
<reference evidence="2" key="2">
    <citation type="submission" date="2021-12" db="EMBL/GenBank/DDBJ databases">
        <title>Resequencing data analysis of finger millet.</title>
        <authorList>
            <person name="Hatakeyama M."/>
            <person name="Aluri S."/>
            <person name="Balachadran M.T."/>
            <person name="Sivarajan S.R."/>
            <person name="Poveda L."/>
            <person name="Shimizu-Inatsugi R."/>
            <person name="Schlapbach R."/>
            <person name="Sreeman S.M."/>
            <person name="Shimizu K.K."/>
        </authorList>
    </citation>
    <scope>NUCLEOTIDE SEQUENCE</scope>
</reference>
<dbReference type="Pfam" id="PF07797">
    <property type="entry name" value="DUF1639"/>
    <property type="match status" value="1"/>
</dbReference>
<feature type="compositionally biased region" description="Polar residues" evidence="1">
    <location>
        <begin position="134"/>
        <end position="148"/>
    </location>
</feature>
<feature type="compositionally biased region" description="Acidic residues" evidence="1">
    <location>
        <begin position="254"/>
        <end position="265"/>
    </location>
</feature>
<evidence type="ECO:0000313" key="2">
    <source>
        <dbReference type="EMBL" id="GJN05912.1"/>
    </source>
</evidence>
<gene>
    <name evidence="2" type="primary">ga23588</name>
    <name evidence="2" type="ORF">PR202_ga23588</name>
</gene>
<feature type="region of interest" description="Disordered" evidence="1">
    <location>
        <begin position="117"/>
        <end position="167"/>
    </location>
</feature>
<feature type="compositionally biased region" description="Basic residues" evidence="1">
    <location>
        <begin position="270"/>
        <end position="279"/>
    </location>
</feature>
<evidence type="ECO:0000313" key="3">
    <source>
        <dbReference type="Proteomes" id="UP001054889"/>
    </source>
</evidence>
<evidence type="ECO:0000256" key="1">
    <source>
        <dbReference type="SAM" id="MobiDB-lite"/>
    </source>
</evidence>
<accession>A0AAV5D5L3</accession>
<comment type="caution">
    <text evidence="2">The sequence shown here is derived from an EMBL/GenBank/DDBJ whole genome shotgun (WGS) entry which is preliminary data.</text>
</comment>
<dbReference type="PANTHER" id="PTHR33130">
    <property type="entry name" value="PUTATIVE (DUF1639)-RELATED"/>
    <property type="match status" value="1"/>
</dbReference>
<keyword evidence="3" id="KW-1185">Reference proteome</keyword>
<reference evidence="2" key="1">
    <citation type="journal article" date="2018" name="DNA Res.">
        <title>Multiple hybrid de novo genome assembly of finger millet, an orphan allotetraploid crop.</title>
        <authorList>
            <person name="Hatakeyama M."/>
            <person name="Aluri S."/>
            <person name="Balachadran M.T."/>
            <person name="Sivarajan S.R."/>
            <person name="Patrignani A."/>
            <person name="Gruter S."/>
            <person name="Poveda L."/>
            <person name="Shimizu-Inatsugi R."/>
            <person name="Baeten J."/>
            <person name="Francoijs K.J."/>
            <person name="Nataraja K.N."/>
            <person name="Reddy Y.A.N."/>
            <person name="Phadnis S."/>
            <person name="Ravikumar R.L."/>
            <person name="Schlapbach R."/>
            <person name="Sreeman S.M."/>
            <person name="Shimizu K.K."/>
        </authorList>
    </citation>
    <scope>NUCLEOTIDE SEQUENCE</scope>
</reference>
<dbReference type="AlphaFoldDB" id="A0AAV5D5L3"/>
<dbReference type="Proteomes" id="UP001054889">
    <property type="component" value="Unassembled WGS sequence"/>
</dbReference>
<protein>
    <submittedName>
        <fullName evidence="2">Uncharacterized protein</fullName>
    </submittedName>
</protein>
<feature type="compositionally biased region" description="Basic and acidic residues" evidence="1">
    <location>
        <begin position="292"/>
        <end position="308"/>
    </location>
</feature>
<dbReference type="PANTHER" id="PTHR33130:SF86">
    <property type="entry name" value="OS01G0132500 PROTEIN"/>
    <property type="match status" value="1"/>
</dbReference>